<comment type="caution">
    <text evidence="3">The sequence shown here is derived from an EMBL/GenBank/DDBJ whole genome shotgun (WGS) entry which is preliminary data.</text>
</comment>
<dbReference type="EMBL" id="SRXV01000003">
    <property type="protein sequence ID" value="TGY92429.1"/>
    <property type="molecule type" value="Genomic_DNA"/>
</dbReference>
<name>A0A4V6RF83_9PROT</name>
<gene>
    <name evidence="3" type="ORF">E5162_12365</name>
</gene>
<dbReference type="PROSITE" id="PS51257">
    <property type="entry name" value="PROKAR_LIPOPROTEIN"/>
    <property type="match status" value="1"/>
</dbReference>
<sequence>MKAVGFLVTGVAALALAACGGQDEATPADTQPAGAGTETAGEAESPTQALVGNGELDHAAEDACRGEDDAAVLAALPDGAAFSSRGPDGMVVVACKLDGDGSVYRVDSTALEGDMRSTFDLAAAEHMRFGLRPNDDRSGTGVYRMRDGRFCAIQTEREISERVCEAAEQAAAGEPTANN</sequence>
<evidence type="ECO:0000313" key="3">
    <source>
        <dbReference type="EMBL" id="TGY92429.1"/>
    </source>
</evidence>
<proteinExistence type="predicted"/>
<feature type="signal peptide" evidence="2">
    <location>
        <begin position="1"/>
        <end position="17"/>
    </location>
</feature>
<evidence type="ECO:0000256" key="2">
    <source>
        <dbReference type="SAM" id="SignalP"/>
    </source>
</evidence>
<reference evidence="3 4" key="1">
    <citation type="journal article" date="2013" name="Int. J. Syst. Evol. Microbiol.">
        <title>Marinicauda pacifica gen. nov., sp. nov., a prosthecate alphaproteobacterium of the family Hyphomonadaceae isolated from deep seawater.</title>
        <authorList>
            <person name="Zhang X.Y."/>
            <person name="Li G.W."/>
            <person name="Wang C.S."/>
            <person name="Zhang Y.J."/>
            <person name="Xu X.W."/>
            <person name="Li H."/>
            <person name="Liu A."/>
            <person name="Liu C."/>
            <person name="Xie B.B."/>
            <person name="Qin Q.L."/>
            <person name="Xu Z."/>
            <person name="Chen X.L."/>
            <person name="Zhou B.C."/>
            <person name="Zhang Y.Z."/>
        </authorList>
    </citation>
    <scope>NUCLEOTIDE SEQUENCE [LARGE SCALE GENOMIC DNA]</scope>
    <source>
        <strain evidence="3 4">P-1 km-3</strain>
    </source>
</reference>
<protein>
    <recommendedName>
        <fullName evidence="5">DUF333 domain-containing protein</fullName>
    </recommendedName>
</protein>
<dbReference type="AlphaFoldDB" id="A0A4V6RF83"/>
<dbReference type="RefSeq" id="WP_135945564.1">
    <property type="nucleotide sequence ID" value="NZ_BMEI01000003.1"/>
</dbReference>
<evidence type="ECO:0000256" key="1">
    <source>
        <dbReference type="SAM" id="MobiDB-lite"/>
    </source>
</evidence>
<evidence type="ECO:0000313" key="4">
    <source>
        <dbReference type="Proteomes" id="UP000305451"/>
    </source>
</evidence>
<feature type="region of interest" description="Disordered" evidence="1">
    <location>
        <begin position="23"/>
        <end position="46"/>
    </location>
</feature>
<keyword evidence="2" id="KW-0732">Signal</keyword>
<accession>A0A4V6RF83</accession>
<evidence type="ECO:0008006" key="5">
    <source>
        <dbReference type="Google" id="ProtNLM"/>
    </source>
</evidence>
<feature type="chain" id="PRO_5020797721" description="DUF333 domain-containing protein" evidence="2">
    <location>
        <begin position="18"/>
        <end position="179"/>
    </location>
</feature>
<dbReference type="OrthoDB" id="7634489at2"/>
<keyword evidence="4" id="KW-1185">Reference proteome</keyword>
<feature type="compositionally biased region" description="Low complexity" evidence="1">
    <location>
        <begin position="33"/>
        <end position="44"/>
    </location>
</feature>
<organism evidence="3 4">
    <name type="scientific">Marinicauda pacifica</name>
    <dbReference type="NCBI Taxonomy" id="1133559"/>
    <lineage>
        <taxon>Bacteria</taxon>
        <taxon>Pseudomonadati</taxon>
        <taxon>Pseudomonadota</taxon>
        <taxon>Alphaproteobacteria</taxon>
        <taxon>Maricaulales</taxon>
        <taxon>Maricaulaceae</taxon>
        <taxon>Marinicauda</taxon>
    </lineage>
</organism>
<dbReference type="Proteomes" id="UP000305451">
    <property type="component" value="Unassembled WGS sequence"/>
</dbReference>